<sequence>MPYRNPDEYFQPSDVKVFIVERPEADILVVCWSDPRSGYYGDQIWRLRIASKNGCCALSGKSIRRGDLVFRPATRPLPRNADAMILSGEIPPSS</sequence>
<dbReference type="EMBL" id="CP072522">
    <property type="protein sequence ID" value="QTO23347.1"/>
    <property type="molecule type" value="Genomic_DNA"/>
</dbReference>
<protein>
    <submittedName>
        <fullName evidence="1">DUF3331 domain-containing protein</fullName>
    </submittedName>
</protein>
<reference evidence="1" key="1">
    <citation type="submission" date="2014-04" db="EMBL/GenBank/DDBJ databases">
        <authorList>
            <person name="Ho Y.-N."/>
            <person name="Huang C.-C."/>
        </authorList>
    </citation>
    <scope>NUCLEOTIDE SEQUENCE</scope>
    <source>
        <strain evidence="1">869T2</strain>
    </source>
</reference>
<dbReference type="Proteomes" id="UP000027834">
    <property type="component" value="Chromosome 3"/>
</dbReference>
<accession>A0A8A8DG44</accession>
<reference evidence="1" key="2">
    <citation type="submission" date="2021-03" db="EMBL/GenBank/DDBJ databases">
        <title>Complete genome sequence of Burkholderia seminalis 869T2.</title>
        <authorList>
            <person name="Hung S.-H."/>
            <person name="Huang C.-T."/>
            <person name="Huang C.-C."/>
            <person name="Kuo C.-H."/>
        </authorList>
    </citation>
    <scope>NUCLEOTIDE SEQUENCE</scope>
    <source>
        <strain evidence="1">869T2</strain>
    </source>
</reference>
<name>A0A8A8DG44_9BURK</name>
<proteinExistence type="predicted"/>
<dbReference type="AlphaFoldDB" id="A0A8A8DG44"/>
<organism evidence="1 2">
    <name type="scientific">Burkholderia seminalis</name>
    <dbReference type="NCBI Taxonomy" id="488731"/>
    <lineage>
        <taxon>Bacteria</taxon>
        <taxon>Pseudomonadati</taxon>
        <taxon>Pseudomonadota</taxon>
        <taxon>Betaproteobacteria</taxon>
        <taxon>Burkholderiales</taxon>
        <taxon>Burkholderiaceae</taxon>
        <taxon>Burkholderia</taxon>
        <taxon>Burkholderia cepacia complex</taxon>
    </lineage>
</organism>
<keyword evidence="2" id="KW-1185">Reference proteome</keyword>
<dbReference type="InterPro" id="IPR021769">
    <property type="entry name" value="DUF3331"/>
</dbReference>
<evidence type="ECO:0000313" key="1">
    <source>
        <dbReference type="EMBL" id="QTO23347.1"/>
    </source>
</evidence>
<evidence type="ECO:0000313" key="2">
    <source>
        <dbReference type="Proteomes" id="UP000027834"/>
    </source>
</evidence>
<gene>
    <name evidence="1" type="ORF">DT99_035385</name>
</gene>
<dbReference type="Pfam" id="PF11811">
    <property type="entry name" value="DUF3331"/>
    <property type="match status" value="1"/>
</dbReference>